<dbReference type="RefSeq" id="WP_075053883.1">
    <property type="nucleotide sequence ID" value="NZ_CP007536.1"/>
</dbReference>
<name>A0A060HND0_9ARCH</name>
<dbReference type="Gene3D" id="1.10.10.10">
    <property type="entry name" value="Winged helix-like DNA-binding domain superfamily/Winged helix DNA-binding domain"/>
    <property type="match status" value="1"/>
</dbReference>
<dbReference type="OrthoDB" id="6995at2157"/>
<dbReference type="InterPro" id="IPR019888">
    <property type="entry name" value="Tscrpt_reg_AsnC-like"/>
</dbReference>
<dbReference type="PANTHER" id="PTHR43413:SF4">
    <property type="entry name" value="HTH-TYPE TRANSCRIPTIONAL REGULATOR LYSM"/>
    <property type="match status" value="1"/>
</dbReference>
<dbReference type="SUPFAM" id="SSF54909">
    <property type="entry name" value="Dimeric alpha+beta barrel"/>
    <property type="match status" value="1"/>
</dbReference>
<dbReference type="PANTHER" id="PTHR43413">
    <property type="entry name" value="TRANSCRIPTIONAL REGULATOR, ASNC FAMILY"/>
    <property type="match status" value="1"/>
</dbReference>
<keyword evidence="3" id="KW-0804">Transcription</keyword>
<feature type="domain" description="HTH asnC-type" evidence="4">
    <location>
        <begin position="8"/>
        <end position="69"/>
    </location>
</feature>
<dbReference type="InterPro" id="IPR036390">
    <property type="entry name" value="WH_DNA-bd_sf"/>
</dbReference>
<dbReference type="InterPro" id="IPR000485">
    <property type="entry name" value="AsnC-type_HTH_dom"/>
</dbReference>
<evidence type="ECO:0000256" key="2">
    <source>
        <dbReference type="ARBA" id="ARBA00023125"/>
    </source>
</evidence>
<evidence type="ECO:0000313" key="6">
    <source>
        <dbReference type="Proteomes" id="UP000027093"/>
    </source>
</evidence>
<organism evidence="5 6">
    <name type="scientific">Nitrososphaera viennensis EN76</name>
    <dbReference type="NCBI Taxonomy" id="926571"/>
    <lineage>
        <taxon>Archaea</taxon>
        <taxon>Nitrososphaerota</taxon>
        <taxon>Nitrososphaeria</taxon>
        <taxon>Nitrososphaerales</taxon>
        <taxon>Nitrososphaeraceae</taxon>
        <taxon>Nitrososphaera</taxon>
    </lineage>
</organism>
<dbReference type="PROSITE" id="PS50956">
    <property type="entry name" value="HTH_ASNC_2"/>
    <property type="match status" value="1"/>
</dbReference>
<dbReference type="Pfam" id="PF01037">
    <property type="entry name" value="AsnC_trans_reg"/>
    <property type="match status" value="1"/>
</dbReference>
<dbReference type="EMBL" id="CP007536">
    <property type="protein sequence ID" value="AIC14722.1"/>
    <property type="molecule type" value="Genomic_DNA"/>
</dbReference>
<evidence type="ECO:0000256" key="1">
    <source>
        <dbReference type="ARBA" id="ARBA00023015"/>
    </source>
</evidence>
<dbReference type="InterPro" id="IPR019887">
    <property type="entry name" value="Tscrpt_reg_AsnC/Lrp_C"/>
</dbReference>
<dbReference type="InterPro" id="IPR050684">
    <property type="entry name" value="HTH-Siroheme_Decarb"/>
</dbReference>
<dbReference type="Pfam" id="PF13404">
    <property type="entry name" value="HTH_AsnC-type"/>
    <property type="match status" value="1"/>
</dbReference>
<dbReference type="AlphaFoldDB" id="A0A060HND0"/>
<dbReference type="PRINTS" id="PR00033">
    <property type="entry name" value="HTHASNC"/>
</dbReference>
<proteinExistence type="predicted"/>
<dbReference type="GO" id="GO:0043565">
    <property type="term" value="F:sequence-specific DNA binding"/>
    <property type="evidence" value="ECO:0007669"/>
    <property type="project" value="InterPro"/>
</dbReference>
<evidence type="ECO:0000256" key="3">
    <source>
        <dbReference type="ARBA" id="ARBA00023163"/>
    </source>
</evidence>
<dbReference type="InterPro" id="IPR036388">
    <property type="entry name" value="WH-like_DNA-bd_sf"/>
</dbReference>
<gene>
    <name evidence="5" type="ORF">NVIE_005260</name>
</gene>
<keyword evidence="1" id="KW-0805">Transcription regulation</keyword>
<evidence type="ECO:0000259" key="4">
    <source>
        <dbReference type="PROSITE" id="PS50956"/>
    </source>
</evidence>
<dbReference type="SMART" id="SM00344">
    <property type="entry name" value="HTH_ASNC"/>
    <property type="match status" value="1"/>
</dbReference>
<keyword evidence="2" id="KW-0238">DNA-binding</keyword>
<accession>A0A060HND0</accession>
<dbReference type="InterPro" id="IPR011008">
    <property type="entry name" value="Dimeric_a/b-barrel"/>
</dbReference>
<dbReference type="Gene3D" id="3.30.70.920">
    <property type="match status" value="1"/>
</dbReference>
<evidence type="ECO:0000313" key="5">
    <source>
        <dbReference type="EMBL" id="AIC14722.1"/>
    </source>
</evidence>
<dbReference type="STRING" id="926571.NVIE_005260"/>
<sequence>MRPAAADIDELDIRLVEILQKDSSTPSVKIAGMLRVTEGTVRNRVNKLRRLGVIRRFTISIDPMAMGQGAIAFVLLNAAPGRTAEVAKRLAALDVVAEVHETHTYGDLLLKVRARGPSDLADIVASRIKTVPGVAGTQVITVLNAWKDGA</sequence>
<dbReference type="GeneID" id="74945788"/>
<dbReference type="SUPFAM" id="SSF46785">
    <property type="entry name" value="Winged helix' DNA-binding domain"/>
    <property type="match status" value="1"/>
</dbReference>
<reference evidence="5 6" key="1">
    <citation type="journal article" date="2014" name="Int. J. Syst. Evol. Microbiol.">
        <title>Nitrososphaera viennensis gen. nov., sp. nov., an aerobic and mesophilic, ammonia-oxidizing archaeon from soil and a member of the archaeal phylum Thaumarchaeota.</title>
        <authorList>
            <person name="Stieglmeier M."/>
            <person name="Klingl A."/>
            <person name="Alves R.J."/>
            <person name="Rittmann S.K."/>
            <person name="Melcher M."/>
            <person name="Leisch N."/>
            <person name="Schleper C."/>
        </authorList>
    </citation>
    <scope>NUCLEOTIDE SEQUENCE [LARGE SCALE GENOMIC DNA]</scope>
    <source>
        <strain evidence="5">EN76</strain>
    </source>
</reference>
<dbReference type="HOGENOM" id="CLU_091233_5_4_2"/>
<dbReference type="KEGG" id="nvn:NVIE_005260"/>
<keyword evidence="6" id="KW-1185">Reference proteome</keyword>
<protein>
    <submittedName>
        <fullName evidence="5">Putative transcriptional regulator, AsnC family</fullName>
    </submittedName>
</protein>
<dbReference type="Proteomes" id="UP000027093">
    <property type="component" value="Chromosome"/>
</dbReference>